<feature type="domain" description="Pyruvate phosphate dikinase AMP/ATP-binding" evidence="13">
    <location>
        <begin position="60"/>
        <end position="283"/>
    </location>
</feature>
<dbReference type="PIRSF" id="PIRSF000853">
    <property type="entry name" value="PPDK"/>
    <property type="match status" value="1"/>
</dbReference>
<keyword evidence="10" id="KW-0460">Magnesium</keyword>
<dbReference type="InterPro" id="IPR010121">
    <property type="entry name" value="Pyruvate_phosphate_dikinase"/>
</dbReference>
<evidence type="ECO:0000313" key="15">
    <source>
        <dbReference type="EMBL" id="GAA4186790.1"/>
    </source>
</evidence>
<evidence type="ECO:0000256" key="6">
    <source>
        <dbReference type="ARBA" id="ARBA00022723"/>
    </source>
</evidence>
<dbReference type="Gene3D" id="3.30.470.20">
    <property type="entry name" value="ATP-grasp fold, B domain"/>
    <property type="match status" value="1"/>
</dbReference>
<evidence type="ECO:0000256" key="2">
    <source>
        <dbReference type="ARBA" id="ARBA00007837"/>
    </source>
</evidence>
<evidence type="ECO:0000256" key="11">
    <source>
        <dbReference type="PIRNR" id="PIRNR000853"/>
    </source>
</evidence>
<comment type="catalytic activity">
    <reaction evidence="11">
        <text>pyruvate + phosphate + ATP = phosphoenolpyruvate + AMP + diphosphate + H(+)</text>
        <dbReference type="Rhea" id="RHEA:10756"/>
        <dbReference type="ChEBI" id="CHEBI:15361"/>
        <dbReference type="ChEBI" id="CHEBI:15378"/>
        <dbReference type="ChEBI" id="CHEBI:30616"/>
        <dbReference type="ChEBI" id="CHEBI:33019"/>
        <dbReference type="ChEBI" id="CHEBI:43474"/>
        <dbReference type="ChEBI" id="CHEBI:58702"/>
        <dbReference type="ChEBI" id="CHEBI:456215"/>
        <dbReference type="EC" id="2.7.9.1"/>
    </reaction>
</comment>
<evidence type="ECO:0000259" key="12">
    <source>
        <dbReference type="Pfam" id="PF00391"/>
    </source>
</evidence>
<dbReference type="Pfam" id="PF01326">
    <property type="entry name" value="PPDK_N"/>
    <property type="match status" value="3"/>
</dbReference>
<dbReference type="Gene3D" id="1.20.80.30">
    <property type="match status" value="1"/>
</dbReference>
<dbReference type="PANTHER" id="PTHR22931">
    <property type="entry name" value="PHOSPHOENOLPYRUVATE DIKINASE-RELATED"/>
    <property type="match status" value="1"/>
</dbReference>
<evidence type="ECO:0000256" key="1">
    <source>
        <dbReference type="ARBA" id="ARBA00001946"/>
    </source>
</evidence>
<feature type="domain" description="Pyruvate phosphate dikinase AMP/ATP-binding" evidence="13">
    <location>
        <begin position="17"/>
        <end position="53"/>
    </location>
</feature>
<dbReference type="SUPFAM" id="SSF56059">
    <property type="entry name" value="Glutathione synthetase ATP-binding domain-like"/>
    <property type="match status" value="1"/>
</dbReference>
<gene>
    <name evidence="15" type="primary">ppdK</name>
    <name evidence="15" type="ORF">GCM10022252_19400</name>
</gene>
<feature type="domain" description="Pyruvate phosphate dikinase AMP/ATP-binding" evidence="13">
    <location>
        <begin position="298"/>
        <end position="339"/>
    </location>
</feature>
<keyword evidence="6" id="KW-0479">Metal-binding</keyword>
<dbReference type="Pfam" id="PF02896">
    <property type="entry name" value="PEP-utilizers_C"/>
    <property type="match status" value="1"/>
</dbReference>
<comment type="similarity">
    <text evidence="2 11">Belongs to the PEP-utilizing enzyme family.</text>
</comment>
<dbReference type="SUPFAM" id="SSF52009">
    <property type="entry name" value="Phosphohistidine domain"/>
    <property type="match status" value="1"/>
</dbReference>
<keyword evidence="9" id="KW-0067">ATP-binding</keyword>
<dbReference type="Proteomes" id="UP001501251">
    <property type="component" value="Unassembled WGS sequence"/>
</dbReference>
<organism evidence="15 16">
    <name type="scientific">Streptosporangium oxazolinicum</name>
    <dbReference type="NCBI Taxonomy" id="909287"/>
    <lineage>
        <taxon>Bacteria</taxon>
        <taxon>Bacillati</taxon>
        <taxon>Actinomycetota</taxon>
        <taxon>Actinomycetes</taxon>
        <taxon>Streptosporangiales</taxon>
        <taxon>Streptosporangiaceae</taxon>
        <taxon>Streptosporangium</taxon>
    </lineage>
</organism>
<evidence type="ECO:0000256" key="4">
    <source>
        <dbReference type="ARBA" id="ARBA00020138"/>
    </source>
</evidence>
<dbReference type="InterPro" id="IPR013815">
    <property type="entry name" value="ATP_grasp_subdomain_1"/>
</dbReference>
<keyword evidence="16" id="KW-1185">Reference proteome</keyword>
<keyword evidence="8" id="KW-0418">Kinase</keyword>
<comment type="caution">
    <text evidence="15">The sequence shown here is derived from an EMBL/GenBank/DDBJ whole genome shotgun (WGS) entry which is preliminary data.</text>
</comment>
<dbReference type="Gene3D" id="3.30.1490.20">
    <property type="entry name" value="ATP-grasp fold, A domain"/>
    <property type="match status" value="1"/>
</dbReference>
<dbReference type="InterPro" id="IPR002192">
    <property type="entry name" value="PPDK_AMP/ATP-bd"/>
</dbReference>
<dbReference type="NCBIfam" id="NF004531">
    <property type="entry name" value="PRK05878.1"/>
    <property type="match status" value="1"/>
</dbReference>
<dbReference type="SUPFAM" id="SSF51621">
    <property type="entry name" value="Phosphoenolpyruvate/pyruvate domain"/>
    <property type="match status" value="1"/>
</dbReference>
<accession>A0ABP8ANC9</accession>
<dbReference type="RefSeq" id="WP_344917143.1">
    <property type="nucleotide sequence ID" value="NZ_BAABAQ010000002.1"/>
</dbReference>
<dbReference type="InterPro" id="IPR036637">
    <property type="entry name" value="Phosphohistidine_dom_sf"/>
</dbReference>
<sequence>MPKYVYDFTEGNKDLRDLLGGKGANLAEMTNLGLPVPPGFTITTEACRGFLANGTPPEGMQEEVSEHLAALESAMGRKLGQADDPLLVSVRSGAAFSMPGMMETVLNIGLNDDSVHGLAKQAGGNERFAWDSYRRLIQMFGKTVQDIDGELFDNALEELKGGRDDLELEAADFRRLVATYKEIVHAKTGEDFPADPHLQMRMAVEAVFASWNAPRAVLYRRQERIPADLGTAVSVCSMVFGNRGMDSGTGVAFTRDPGTGQQGVYGDYLQNAQGEDVVAGIRNTMRLQELEGIDKPVYDELMRTMKTLEDHYRDLCDIEFTVERGKLWMLQTRVGKRTPGAAFRIAVQLVDQGVIDLDEAVTRVTGDQLAQLMFPRFADDSGSKAIAMGMNASPGAAVGKAVFSTARAVELAGQGEAVILVRRETNPDDLAGMIVAQGVLTSRGGKTSHAAVVARGMGRTCVCGAEELEVSARDRTFTTASGLVVSEGEVISIDGTSGAVYLGEVPVVPSPVVEYFEGSGDTDDELVRAVHRIMSHADEVRRMAVRANADTGEDSARARRFGAQGVGLCRTEHMFLGERRSLVEDLVLATSAEERERALAALEPLQREDFTKIFQAMEGMPVTIRLIDPPLHEFLPDYTELSVKVAVAGDAAEEKDRALLAALKRLHEENPMLGLRGVRLGLVIPGVFAMQVRAIAAAAKAVPGSRPEIMIPLVAAVQELEHVKDETRRILEETGVDALIGTMIEVPRAALTAGQIAEAAQFFSFGTNDLTQMTWGFSRDDVEAAFFSKYLELGVFGVSPFETLDRDGVGGLVEIAVERGRATRPDLKLGICGEHGGDPDSIHFCHQAGLDYVSCSPFRVPVARLEAARATLVCGGSDTR</sequence>
<dbReference type="EC" id="2.7.9.1" evidence="3 11"/>
<evidence type="ECO:0000256" key="7">
    <source>
        <dbReference type="ARBA" id="ARBA00022741"/>
    </source>
</evidence>
<evidence type="ECO:0000259" key="13">
    <source>
        <dbReference type="Pfam" id="PF01326"/>
    </source>
</evidence>
<dbReference type="InterPro" id="IPR040442">
    <property type="entry name" value="Pyrv_kinase-like_dom_sf"/>
</dbReference>
<evidence type="ECO:0000256" key="5">
    <source>
        <dbReference type="ARBA" id="ARBA00022679"/>
    </source>
</evidence>
<dbReference type="Gene3D" id="1.10.189.10">
    <property type="entry name" value="Pyruvate Phosphate Dikinase, domain 2"/>
    <property type="match status" value="1"/>
</dbReference>
<dbReference type="Pfam" id="PF00391">
    <property type="entry name" value="PEP-utilizers"/>
    <property type="match status" value="1"/>
</dbReference>
<feature type="domain" description="PEP-utilising enzyme C-terminal" evidence="14">
    <location>
        <begin position="529"/>
        <end position="870"/>
    </location>
</feature>
<dbReference type="InterPro" id="IPR008279">
    <property type="entry name" value="PEP-util_enz_mobile_dom"/>
</dbReference>
<comment type="cofactor">
    <cofactor evidence="1 11">
        <name>Mg(2+)</name>
        <dbReference type="ChEBI" id="CHEBI:18420"/>
    </cofactor>
</comment>
<dbReference type="InterPro" id="IPR018274">
    <property type="entry name" value="PEP_util_AS"/>
</dbReference>
<evidence type="ECO:0000256" key="10">
    <source>
        <dbReference type="ARBA" id="ARBA00022842"/>
    </source>
</evidence>
<dbReference type="NCBIfam" id="TIGR01828">
    <property type="entry name" value="pyru_phos_dikin"/>
    <property type="match status" value="1"/>
</dbReference>
<evidence type="ECO:0000259" key="14">
    <source>
        <dbReference type="Pfam" id="PF02896"/>
    </source>
</evidence>
<feature type="domain" description="PEP-utilising enzyme mobile" evidence="12">
    <location>
        <begin position="416"/>
        <end position="498"/>
    </location>
</feature>
<dbReference type="Gene3D" id="3.20.20.60">
    <property type="entry name" value="Phosphoenolpyruvate-binding domains"/>
    <property type="match status" value="1"/>
</dbReference>
<dbReference type="PROSITE" id="PS00370">
    <property type="entry name" value="PEP_ENZYMES_PHOS_SITE"/>
    <property type="match status" value="1"/>
</dbReference>
<evidence type="ECO:0000256" key="8">
    <source>
        <dbReference type="ARBA" id="ARBA00022777"/>
    </source>
</evidence>
<dbReference type="InterPro" id="IPR015813">
    <property type="entry name" value="Pyrv/PenolPyrv_kinase-like_dom"/>
</dbReference>
<dbReference type="Gene3D" id="3.50.30.10">
    <property type="entry name" value="Phosphohistidine domain"/>
    <property type="match status" value="1"/>
</dbReference>
<evidence type="ECO:0000256" key="9">
    <source>
        <dbReference type="ARBA" id="ARBA00022840"/>
    </source>
</evidence>
<protein>
    <recommendedName>
        <fullName evidence="4 11">Pyruvate, phosphate dikinase</fullName>
        <ecNumber evidence="3 11">2.7.9.1</ecNumber>
    </recommendedName>
</protein>
<proteinExistence type="inferred from homology"/>
<evidence type="ECO:0000256" key="3">
    <source>
        <dbReference type="ARBA" id="ARBA00011994"/>
    </source>
</evidence>
<dbReference type="EMBL" id="BAABAQ010000002">
    <property type="protein sequence ID" value="GAA4186790.1"/>
    <property type="molecule type" value="Genomic_DNA"/>
</dbReference>
<dbReference type="InterPro" id="IPR000121">
    <property type="entry name" value="PEP_util_C"/>
</dbReference>
<keyword evidence="7" id="KW-0547">Nucleotide-binding</keyword>
<keyword evidence="15" id="KW-0670">Pyruvate</keyword>
<dbReference type="PANTHER" id="PTHR22931:SF9">
    <property type="entry name" value="PYRUVATE, PHOSPHATE DIKINASE 1, CHLOROPLASTIC"/>
    <property type="match status" value="1"/>
</dbReference>
<keyword evidence="5" id="KW-0808">Transferase</keyword>
<evidence type="ECO:0000313" key="16">
    <source>
        <dbReference type="Proteomes" id="UP001501251"/>
    </source>
</evidence>
<name>A0ABP8ANC9_9ACTN</name>
<reference evidence="16" key="1">
    <citation type="journal article" date="2019" name="Int. J. Syst. Evol. Microbiol.">
        <title>The Global Catalogue of Microorganisms (GCM) 10K type strain sequencing project: providing services to taxonomists for standard genome sequencing and annotation.</title>
        <authorList>
            <consortium name="The Broad Institute Genomics Platform"/>
            <consortium name="The Broad Institute Genome Sequencing Center for Infectious Disease"/>
            <person name="Wu L."/>
            <person name="Ma J."/>
        </authorList>
    </citation>
    <scope>NUCLEOTIDE SEQUENCE [LARGE SCALE GENOMIC DNA]</scope>
    <source>
        <strain evidence="16">JCM 17388</strain>
    </source>
</reference>